<protein>
    <submittedName>
        <fullName evidence="3">Uncharacterized protein</fullName>
    </submittedName>
</protein>
<keyword evidence="2" id="KW-1133">Transmembrane helix</keyword>
<evidence type="ECO:0000313" key="4">
    <source>
        <dbReference type="Proteomes" id="UP000765509"/>
    </source>
</evidence>
<feature type="region of interest" description="Disordered" evidence="1">
    <location>
        <begin position="1"/>
        <end position="27"/>
    </location>
</feature>
<feature type="transmembrane region" description="Helical" evidence="2">
    <location>
        <begin position="134"/>
        <end position="156"/>
    </location>
</feature>
<reference evidence="3" key="1">
    <citation type="submission" date="2021-03" db="EMBL/GenBank/DDBJ databases">
        <title>Draft genome sequence of rust myrtle Austropuccinia psidii MF-1, a brazilian biotype.</title>
        <authorList>
            <person name="Quecine M.C."/>
            <person name="Pachon D.M.R."/>
            <person name="Bonatelli M.L."/>
            <person name="Correr F.H."/>
            <person name="Franceschini L.M."/>
            <person name="Leite T.F."/>
            <person name="Margarido G.R.A."/>
            <person name="Almeida C.A."/>
            <person name="Ferrarezi J.A."/>
            <person name="Labate C.A."/>
        </authorList>
    </citation>
    <scope>NUCLEOTIDE SEQUENCE</scope>
    <source>
        <strain evidence="3">MF-1</strain>
    </source>
</reference>
<keyword evidence="4" id="KW-1185">Reference proteome</keyword>
<dbReference type="AlphaFoldDB" id="A0A9Q3CKA9"/>
<dbReference type="EMBL" id="AVOT02008084">
    <property type="protein sequence ID" value="MBW0485272.1"/>
    <property type="molecule type" value="Genomic_DNA"/>
</dbReference>
<gene>
    <name evidence="3" type="ORF">O181_024987</name>
</gene>
<organism evidence="3 4">
    <name type="scientific">Austropuccinia psidii MF-1</name>
    <dbReference type="NCBI Taxonomy" id="1389203"/>
    <lineage>
        <taxon>Eukaryota</taxon>
        <taxon>Fungi</taxon>
        <taxon>Dikarya</taxon>
        <taxon>Basidiomycota</taxon>
        <taxon>Pucciniomycotina</taxon>
        <taxon>Pucciniomycetes</taxon>
        <taxon>Pucciniales</taxon>
        <taxon>Sphaerophragmiaceae</taxon>
        <taxon>Austropuccinia</taxon>
    </lineage>
</organism>
<dbReference type="Proteomes" id="UP000765509">
    <property type="component" value="Unassembled WGS sequence"/>
</dbReference>
<evidence type="ECO:0000256" key="1">
    <source>
        <dbReference type="SAM" id="MobiDB-lite"/>
    </source>
</evidence>
<accession>A0A9Q3CKA9</accession>
<keyword evidence="2" id="KW-0472">Membrane</keyword>
<proteinExistence type="predicted"/>
<keyword evidence="2" id="KW-0812">Transmembrane</keyword>
<name>A0A9Q3CKA9_9BASI</name>
<evidence type="ECO:0000313" key="3">
    <source>
        <dbReference type="EMBL" id="MBW0485272.1"/>
    </source>
</evidence>
<sequence>MSNQVKSLPLLGQGSPPPQFTPELPDKTKNANQHCGISFGPATNNATGPNILCVNYGSRHYICPKKSCHTGKEAERVNPNNIFEKNFFFESCTNNNASAPFRNAVTLWPESYTADNFGGSVYAILSKELLFTRVPLLVIGIRLVILTLSVHGVLIATQHWKRVNKTPKLLLIRHP</sequence>
<evidence type="ECO:0000256" key="2">
    <source>
        <dbReference type="SAM" id="Phobius"/>
    </source>
</evidence>
<comment type="caution">
    <text evidence="3">The sequence shown here is derived from an EMBL/GenBank/DDBJ whole genome shotgun (WGS) entry which is preliminary data.</text>
</comment>